<proteinExistence type="predicted"/>
<reference evidence="2 3" key="1">
    <citation type="submission" date="2013-09" db="EMBL/GenBank/DDBJ databases">
        <authorList>
            <person name="Zeng Z."/>
            <person name="Chen C."/>
        </authorList>
    </citation>
    <scope>NUCLEOTIDE SEQUENCE [LARGE SCALE GENOMIC DNA]</scope>
    <source>
        <strain evidence="2 3">GH29-5</strain>
    </source>
</reference>
<dbReference type="SUPFAM" id="SSF53254">
    <property type="entry name" value="Phosphoglycerate mutase-like"/>
    <property type="match status" value="1"/>
</dbReference>
<dbReference type="RefSeq" id="WP_035743912.1">
    <property type="nucleotide sequence ID" value="NZ_JRLW01000001.1"/>
</dbReference>
<dbReference type="STRING" id="1121899.GCA_000430025_01132"/>
<dbReference type="InterPro" id="IPR029033">
    <property type="entry name" value="His_PPase_superfam"/>
</dbReference>
<sequence>MKLKFIVTLIVMFFTQLDNAQNQPTTFYLIRHAEKADNSANPELSEAGLKRAENWSTILSDIKFDEVYSTNYKRTISTGTPTAEKNHKTIKIYDHKTFDASSFIKENLHKNVLVVGHSNTIPTLVNKLTGKTVYTDIDETDFGNLYIVMVNGDSVSCQLLKLP</sequence>
<feature type="signal peptide" evidence="1">
    <location>
        <begin position="1"/>
        <end position="20"/>
    </location>
</feature>
<dbReference type="InterPro" id="IPR013078">
    <property type="entry name" value="His_Pase_superF_clade-1"/>
</dbReference>
<feature type="chain" id="PRO_5001991259" description="Phosphoglycerate mutase" evidence="1">
    <location>
        <begin position="21"/>
        <end position="163"/>
    </location>
</feature>
<dbReference type="AlphaFoldDB" id="A0A0A2MDN9"/>
<keyword evidence="1" id="KW-0732">Signal</keyword>
<gene>
    <name evidence="2" type="ORF">Q764_01305</name>
</gene>
<evidence type="ECO:0008006" key="4">
    <source>
        <dbReference type="Google" id="ProtNLM"/>
    </source>
</evidence>
<dbReference type="Gene3D" id="3.40.50.1240">
    <property type="entry name" value="Phosphoglycerate mutase-like"/>
    <property type="match status" value="1"/>
</dbReference>
<evidence type="ECO:0000256" key="1">
    <source>
        <dbReference type="SAM" id="SignalP"/>
    </source>
</evidence>
<organism evidence="2 3">
    <name type="scientific">Flavobacterium suncheonense GH29-5 = DSM 17707</name>
    <dbReference type="NCBI Taxonomy" id="1121899"/>
    <lineage>
        <taxon>Bacteria</taxon>
        <taxon>Pseudomonadati</taxon>
        <taxon>Bacteroidota</taxon>
        <taxon>Flavobacteriia</taxon>
        <taxon>Flavobacteriales</taxon>
        <taxon>Flavobacteriaceae</taxon>
        <taxon>Flavobacterium</taxon>
    </lineage>
</organism>
<dbReference type="CDD" id="cd07067">
    <property type="entry name" value="HP_PGM_like"/>
    <property type="match status" value="1"/>
</dbReference>
<comment type="caution">
    <text evidence="2">The sequence shown here is derived from an EMBL/GenBank/DDBJ whole genome shotgun (WGS) entry which is preliminary data.</text>
</comment>
<evidence type="ECO:0000313" key="3">
    <source>
        <dbReference type="Proteomes" id="UP000030121"/>
    </source>
</evidence>
<dbReference type="eggNOG" id="COG0406">
    <property type="taxonomic scope" value="Bacteria"/>
</dbReference>
<keyword evidence="3" id="KW-1185">Reference proteome</keyword>
<evidence type="ECO:0000313" key="2">
    <source>
        <dbReference type="EMBL" id="KGO90787.1"/>
    </source>
</evidence>
<name>A0A0A2MDN9_9FLAO</name>
<dbReference type="Pfam" id="PF00300">
    <property type="entry name" value="His_Phos_1"/>
    <property type="match status" value="1"/>
</dbReference>
<dbReference type="SMART" id="SM00855">
    <property type="entry name" value="PGAM"/>
    <property type="match status" value="1"/>
</dbReference>
<accession>A0A0A2MDN9</accession>
<protein>
    <recommendedName>
        <fullName evidence="4">Phosphoglycerate mutase</fullName>
    </recommendedName>
</protein>
<dbReference type="Proteomes" id="UP000030121">
    <property type="component" value="Unassembled WGS sequence"/>
</dbReference>
<dbReference type="EMBL" id="JRLW01000001">
    <property type="protein sequence ID" value="KGO90787.1"/>
    <property type="molecule type" value="Genomic_DNA"/>
</dbReference>